<dbReference type="InterPro" id="IPR029494">
    <property type="entry name" value="DarT"/>
</dbReference>
<evidence type="ECO:0000256" key="5">
    <source>
        <dbReference type="ARBA" id="ARBA00023125"/>
    </source>
</evidence>
<accession>A0A2M9D9T1</accession>
<keyword evidence="10" id="KW-1185">Reference proteome</keyword>
<dbReference type="GO" id="GO:0016779">
    <property type="term" value="F:nucleotidyltransferase activity"/>
    <property type="evidence" value="ECO:0007669"/>
    <property type="project" value="UniProtKB-UniRule"/>
</dbReference>
<keyword evidence="1 6" id="KW-1277">Toxin-antitoxin system</keyword>
<comment type="caution">
    <text evidence="6">Lacks conserved residue(s) required for the propagation of feature annotation.</text>
</comment>
<feature type="active site" evidence="6">
    <location>
        <position position="201"/>
    </location>
</feature>
<gene>
    <name evidence="9" type="ORF">CLV85_1620</name>
</gene>
<dbReference type="GO" id="GO:0016757">
    <property type="term" value="F:glycosyltransferase activity"/>
    <property type="evidence" value="ECO:0007669"/>
    <property type="project" value="UniProtKB-UniRule"/>
</dbReference>
<comment type="catalytic activity">
    <reaction evidence="6">
        <text>a thymidine in DNA + NAD(+) = an N-(ADP-alpha-D-ribosyl)-thymidine in DNA + nicotinamide + H(+)</text>
        <dbReference type="Rhea" id="RHEA:71651"/>
        <dbReference type="Rhea" id="RHEA-COMP:13556"/>
        <dbReference type="Rhea" id="RHEA-COMP:18051"/>
        <dbReference type="ChEBI" id="CHEBI:15378"/>
        <dbReference type="ChEBI" id="CHEBI:17154"/>
        <dbReference type="ChEBI" id="CHEBI:57540"/>
        <dbReference type="ChEBI" id="CHEBI:137386"/>
        <dbReference type="ChEBI" id="CHEBI:191199"/>
    </reaction>
</comment>
<keyword evidence="3 6" id="KW-0808">Transferase</keyword>
<feature type="binding site" evidence="6">
    <location>
        <begin position="61"/>
        <end position="63"/>
    </location>
    <ligand>
        <name>NAD(+)</name>
        <dbReference type="ChEBI" id="CHEBI:57540"/>
    </ligand>
</feature>
<reference evidence="9 10" key="1">
    <citation type="submission" date="2017-11" db="EMBL/GenBank/DDBJ databases">
        <title>Genomic Encyclopedia of Archaeal and Bacterial Type Strains, Phase II (KMG-II): From Individual Species to Whole Genera.</title>
        <authorList>
            <person name="Goeker M."/>
        </authorList>
    </citation>
    <scope>NUCLEOTIDE SEQUENCE [LARGE SCALE GENOMIC DNA]</scope>
    <source>
        <strain evidence="9 10">DSM 16400</strain>
    </source>
</reference>
<comment type="similarity">
    <text evidence="6">Belongs to the DarT ADP-ribosyltransferase family.</text>
</comment>
<comment type="caution">
    <text evidence="9">The sequence shown here is derived from an EMBL/GenBank/DDBJ whole genome shotgun (WGS) entry which is preliminary data.</text>
</comment>
<feature type="binding site" evidence="6">
    <location>
        <position position="99"/>
    </location>
    <ligand>
        <name>NAD(+)</name>
        <dbReference type="ChEBI" id="CHEBI:57540"/>
    </ligand>
</feature>
<protein>
    <submittedName>
        <fullName evidence="9">Uncharacterized protein DUF4433</fullName>
    </submittedName>
</protein>
<keyword evidence="5 6" id="KW-0238">DNA-binding</keyword>
<sequence>MSGTECIHGFENGLCDSCFPKAAPVKPVTRASSPSRSKRVPGTPRASSAKVPSLSDQRVYHVTHISNLESILREGQLVAAASIEDSILDISSPLTRELRSAAALSTGEPVDRYVPFSLVPESTSWRELRAGATEPRWSDAARTATPTDFVFLVSTVRALGDDAVLADGDAAASLTRFATDETAITRMLGNLRADELTDDAEVLIHGSFAFDDVQLVGVASDKARERVKALLDGASFKTKVAVYPPWFIQ</sequence>
<keyword evidence="2 6" id="KW-0328">Glycosyltransferase</keyword>
<feature type="region of interest" description="Disordered" evidence="7">
    <location>
        <begin position="26"/>
        <end position="53"/>
    </location>
</feature>
<evidence type="ECO:0000256" key="1">
    <source>
        <dbReference type="ARBA" id="ARBA00022649"/>
    </source>
</evidence>
<evidence type="ECO:0000256" key="6">
    <source>
        <dbReference type="PROSITE-ProRule" id="PRU01362"/>
    </source>
</evidence>
<name>A0A2M9D9T1_9MICO</name>
<evidence type="ECO:0000313" key="10">
    <source>
        <dbReference type="Proteomes" id="UP000231742"/>
    </source>
</evidence>
<evidence type="ECO:0000256" key="7">
    <source>
        <dbReference type="SAM" id="MobiDB-lite"/>
    </source>
</evidence>
<evidence type="ECO:0000256" key="4">
    <source>
        <dbReference type="ARBA" id="ARBA00022695"/>
    </source>
</evidence>
<feature type="active site" description="Proton acceptor" evidence="6">
    <location>
        <position position="99"/>
    </location>
</feature>
<dbReference type="PROSITE" id="PS52018">
    <property type="entry name" value="DART"/>
    <property type="match status" value="1"/>
</dbReference>
<dbReference type="GO" id="GO:0003677">
    <property type="term" value="F:DNA binding"/>
    <property type="evidence" value="ECO:0007669"/>
    <property type="project" value="UniProtKB-UniRule"/>
</dbReference>
<dbReference type="OrthoDB" id="9813972at2"/>
<keyword evidence="4 6" id="KW-0548">Nucleotidyltransferase</keyword>
<dbReference type="Pfam" id="PF14487">
    <property type="entry name" value="DarT"/>
    <property type="match status" value="1"/>
</dbReference>
<feature type="domain" description="DarT" evidence="8">
    <location>
        <begin position="57"/>
        <end position="248"/>
    </location>
</feature>
<proteinExistence type="inferred from homology"/>
<evidence type="ECO:0000259" key="8">
    <source>
        <dbReference type="PROSITE" id="PS52018"/>
    </source>
</evidence>
<evidence type="ECO:0000313" key="9">
    <source>
        <dbReference type="EMBL" id="PJJ82420.1"/>
    </source>
</evidence>
<dbReference type="Proteomes" id="UP000231742">
    <property type="component" value="Unassembled WGS sequence"/>
</dbReference>
<dbReference type="RefSeq" id="WP_100389018.1">
    <property type="nucleotide sequence ID" value="NZ_BMZU01000001.1"/>
</dbReference>
<organism evidence="9 10">
    <name type="scientific">Salinibacterium amurskyense</name>
    <dbReference type="NCBI Taxonomy" id="205941"/>
    <lineage>
        <taxon>Bacteria</taxon>
        <taxon>Bacillati</taxon>
        <taxon>Actinomycetota</taxon>
        <taxon>Actinomycetes</taxon>
        <taxon>Micrococcales</taxon>
        <taxon>Microbacteriaceae</taxon>
        <taxon>Salinibacterium</taxon>
    </lineage>
</organism>
<evidence type="ECO:0000256" key="2">
    <source>
        <dbReference type="ARBA" id="ARBA00022676"/>
    </source>
</evidence>
<evidence type="ECO:0000256" key="3">
    <source>
        <dbReference type="ARBA" id="ARBA00022679"/>
    </source>
</evidence>
<dbReference type="AlphaFoldDB" id="A0A2M9D9T1"/>
<dbReference type="EMBL" id="PGFH01000001">
    <property type="protein sequence ID" value="PJJ82420.1"/>
    <property type="molecule type" value="Genomic_DNA"/>
</dbReference>